<dbReference type="Pfam" id="PF10551">
    <property type="entry name" value="MULE"/>
    <property type="match status" value="1"/>
</dbReference>
<reference evidence="3" key="1">
    <citation type="journal article" date="2022" name="Plant J.">
        <title>Strategies of tolerance reflected in two North American maple genomes.</title>
        <authorList>
            <person name="McEvoy S.L."/>
            <person name="Sezen U.U."/>
            <person name="Trouern-Trend A."/>
            <person name="McMahon S.M."/>
            <person name="Schaberg P.G."/>
            <person name="Yang J."/>
            <person name="Wegrzyn J.L."/>
            <person name="Swenson N.G."/>
        </authorList>
    </citation>
    <scope>NUCLEOTIDE SEQUENCE</scope>
    <source>
        <strain evidence="3">NS2018</strain>
    </source>
</reference>
<gene>
    <name evidence="3" type="ORF">LWI29_038296</name>
</gene>
<protein>
    <recommendedName>
        <fullName evidence="5">Protein FAR1-RELATED SEQUENCE</fullName>
    </recommendedName>
</protein>
<reference evidence="3" key="2">
    <citation type="submission" date="2023-06" db="EMBL/GenBank/DDBJ databases">
        <authorList>
            <person name="Swenson N.G."/>
            <person name="Wegrzyn J.L."/>
            <person name="Mcevoy S.L."/>
        </authorList>
    </citation>
    <scope>NUCLEOTIDE SEQUENCE</scope>
    <source>
        <strain evidence="3">NS2018</strain>
        <tissue evidence="3">Leaf</tissue>
    </source>
</reference>
<organism evidence="3 4">
    <name type="scientific">Acer saccharum</name>
    <name type="common">Sugar maple</name>
    <dbReference type="NCBI Taxonomy" id="4024"/>
    <lineage>
        <taxon>Eukaryota</taxon>
        <taxon>Viridiplantae</taxon>
        <taxon>Streptophyta</taxon>
        <taxon>Embryophyta</taxon>
        <taxon>Tracheophyta</taxon>
        <taxon>Spermatophyta</taxon>
        <taxon>Magnoliopsida</taxon>
        <taxon>eudicotyledons</taxon>
        <taxon>Gunneridae</taxon>
        <taxon>Pentapetalae</taxon>
        <taxon>rosids</taxon>
        <taxon>malvids</taxon>
        <taxon>Sapindales</taxon>
        <taxon>Sapindaceae</taxon>
        <taxon>Hippocastanoideae</taxon>
        <taxon>Acereae</taxon>
        <taxon>Acer</taxon>
    </lineage>
</organism>
<dbReference type="Gene3D" id="3.40.140.70">
    <property type="entry name" value="Ubiquitin-like modifier-activating enzyme ATG7 N-terminal domain"/>
    <property type="match status" value="1"/>
</dbReference>
<feature type="domain" description="MULE transposase" evidence="1">
    <location>
        <begin position="220"/>
        <end position="264"/>
    </location>
</feature>
<dbReference type="InterPro" id="IPR042522">
    <property type="entry name" value="Atg7_N_1"/>
</dbReference>
<dbReference type="PANTHER" id="PTHR47718">
    <property type="entry name" value="OS01G0519700 PROTEIN"/>
    <property type="match status" value="1"/>
</dbReference>
<dbReference type="EMBL" id="JAUESC010000386">
    <property type="protein sequence ID" value="KAK0577765.1"/>
    <property type="molecule type" value="Genomic_DNA"/>
</dbReference>
<evidence type="ECO:0000313" key="4">
    <source>
        <dbReference type="Proteomes" id="UP001168877"/>
    </source>
</evidence>
<keyword evidence="4" id="KW-1185">Reference proteome</keyword>
<dbReference type="Proteomes" id="UP001168877">
    <property type="component" value="Unassembled WGS sequence"/>
</dbReference>
<sequence>MASIRHKSHNKCYVLGILNNTNTLESFHAIDKQSLLKEEAMTIWEDIHSGCEGEGCLTVSLSTQGTVPLDFFQGKELLVTEEKYAKQMGFGASKTQCRRSKVTMEWVEAKRIATGVKHNITSLHAIGVKTSKIFAALAKKYRGYENIGFMEKDMRNLFDKECRLALEPGDANAMLELFTSMQEVDPNFIYAMKLDEEHRLKNVFWVDSKGREDYKIFGDVVSFDTTYITNKYLMPFALFVGVNNHNQSAILGCALFTDETTSSFIG</sequence>
<dbReference type="InterPro" id="IPR018289">
    <property type="entry name" value="MULE_transposase_dom"/>
</dbReference>
<dbReference type="PANTHER" id="PTHR47718:SF16">
    <property type="entry name" value="PROTEIN FAR1-RELATED SEQUENCE"/>
    <property type="match status" value="1"/>
</dbReference>
<feature type="domain" description="Ubiquitin-like modifier-activating enzyme Atg7 N-terminal" evidence="2">
    <location>
        <begin position="6"/>
        <end position="51"/>
    </location>
</feature>
<comment type="caution">
    <text evidence="3">The sequence shown here is derived from an EMBL/GenBank/DDBJ whole genome shotgun (WGS) entry which is preliminary data.</text>
</comment>
<dbReference type="Pfam" id="PF16420">
    <property type="entry name" value="ATG7_N"/>
    <property type="match status" value="1"/>
</dbReference>
<evidence type="ECO:0000259" key="1">
    <source>
        <dbReference type="Pfam" id="PF10551"/>
    </source>
</evidence>
<proteinExistence type="predicted"/>
<dbReference type="AlphaFoldDB" id="A0AA39VEZ7"/>
<evidence type="ECO:0000259" key="2">
    <source>
        <dbReference type="Pfam" id="PF16420"/>
    </source>
</evidence>
<evidence type="ECO:0000313" key="3">
    <source>
        <dbReference type="EMBL" id="KAK0577765.1"/>
    </source>
</evidence>
<accession>A0AA39VEZ7</accession>
<evidence type="ECO:0008006" key="5">
    <source>
        <dbReference type="Google" id="ProtNLM"/>
    </source>
</evidence>
<dbReference type="InterPro" id="IPR032197">
    <property type="entry name" value="Atg7_N"/>
</dbReference>
<name>A0AA39VEZ7_ACESA</name>